<dbReference type="EMBL" id="KY083065">
    <property type="protein sequence ID" value="ARX95842.1"/>
    <property type="molecule type" value="Genomic_DNA"/>
</dbReference>
<dbReference type="GO" id="GO:0003735">
    <property type="term" value="F:structural constituent of ribosome"/>
    <property type="evidence" value="ECO:0007669"/>
    <property type="project" value="InterPro"/>
</dbReference>
<evidence type="ECO:0000313" key="10">
    <source>
        <dbReference type="EMBL" id="ARX95842.1"/>
    </source>
</evidence>
<dbReference type="HAMAP" id="MF_01333_B">
    <property type="entry name" value="Ribosomal_uL5_B"/>
    <property type="match status" value="1"/>
</dbReference>
<dbReference type="GO" id="GO:1990904">
    <property type="term" value="C:ribonucleoprotein complex"/>
    <property type="evidence" value="ECO:0007669"/>
    <property type="project" value="UniProtKB-KW"/>
</dbReference>
<dbReference type="PANTHER" id="PTHR11994">
    <property type="entry name" value="60S RIBOSOMAL PROTEIN L11-RELATED"/>
    <property type="match status" value="1"/>
</dbReference>
<dbReference type="RefSeq" id="YP_009296538.1">
    <property type="nucleotide sequence ID" value="NC_031171.1"/>
</dbReference>
<dbReference type="InterPro" id="IPR002132">
    <property type="entry name" value="Ribosomal_uL5"/>
</dbReference>
<reference evidence="10" key="1">
    <citation type="submission" date="2016-11" db="EMBL/GenBank/DDBJ databases">
        <title>Complete Chloroplast Genome of Thorea hispida.</title>
        <authorList>
            <person name="Nan F."/>
            <person name="Xie S."/>
        </authorList>
    </citation>
    <scope>NUCLEOTIDE SEQUENCE</scope>
</reference>
<gene>
    <name evidence="9" type="primary">rpl5</name>
    <name evidence="9" type="ORF">Thor_181</name>
</gene>
<dbReference type="InterPro" id="IPR031309">
    <property type="entry name" value="Ribosomal_uL5_C"/>
</dbReference>
<dbReference type="NCBIfam" id="NF000585">
    <property type="entry name" value="PRK00010.1"/>
    <property type="match status" value="1"/>
</dbReference>
<accession>A0A1C9CAQ6</accession>
<dbReference type="GO" id="GO:0006412">
    <property type="term" value="P:translation"/>
    <property type="evidence" value="ECO:0007669"/>
    <property type="project" value="InterPro"/>
</dbReference>
<name>A0A1C9CAQ6_9FLOR</name>
<sequence length="183" mass="20939">MITPLQKKYQTKIAPEMQKHFKYKNRHQIPKLIKVTLNRGLGESVQNNKELEKSIIEFELITGQKPIITKSKKAIAGFKVREGIPIGITVNLRKEKMYTFLSKLINLALPRIKDFRGISVKHFDGRGNYNLGIKEQLIFPEINYDQVDKIRGLDIAIVTTANSDMEAIILLQMLGMPFNNTSI</sequence>
<dbReference type="FunFam" id="3.30.1440.10:FF:000001">
    <property type="entry name" value="50S ribosomal protein L5"/>
    <property type="match status" value="1"/>
</dbReference>
<keyword evidence="10" id="KW-0150">Chloroplast</keyword>
<dbReference type="PIRSF" id="PIRSF002161">
    <property type="entry name" value="Ribosomal_L5"/>
    <property type="match status" value="1"/>
</dbReference>
<dbReference type="InterPro" id="IPR022803">
    <property type="entry name" value="Ribosomal_uL5_dom_sf"/>
</dbReference>
<dbReference type="Pfam" id="PF00673">
    <property type="entry name" value="Ribosomal_L5_C"/>
    <property type="match status" value="1"/>
</dbReference>
<dbReference type="Gene3D" id="3.30.1440.10">
    <property type="match status" value="1"/>
</dbReference>
<evidence type="ECO:0000256" key="3">
    <source>
        <dbReference type="ARBA" id="ARBA00023274"/>
    </source>
</evidence>
<dbReference type="GO" id="GO:0005840">
    <property type="term" value="C:ribosome"/>
    <property type="evidence" value="ECO:0007669"/>
    <property type="project" value="UniProtKB-KW"/>
</dbReference>
<evidence type="ECO:0000256" key="4">
    <source>
        <dbReference type="ARBA" id="ARBA00035210"/>
    </source>
</evidence>
<protein>
    <recommendedName>
        <fullName evidence="4">Large ribosomal subunit protein uL5c</fullName>
    </recommendedName>
    <alternativeName>
        <fullName evidence="5">50S ribosomal protein L5, chloroplastic</fullName>
    </alternativeName>
</protein>
<keyword evidence="3 6" id="KW-0687">Ribonucleoprotein</keyword>
<organism evidence="9">
    <name type="scientific">Thorea hispida</name>
    <dbReference type="NCBI Taxonomy" id="202687"/>
    <lineage>
        <taxon>Eukaryota</taxon>
        <taxon>Rhodophyta</taxon>
        <taxon>Florideophyceae</taxon>
        <taxon>Nemaliophycidae</taxon>
        <taxon>Thoreales</taxon>
        <taxon>Thoreaceae</taxon>
        <taxon>Thorea</taxon>
    </lineage>
</organism>
<dbReference type="GeneID" id="29072879"/>
<keyword evidence="9" id="KW-0934">Plastid</keyword>
<dbReference type="SUPFAM" id="SSF55282">
    <property type="entry name" value="RL5-like"/>
    <property type="match status" value="1"/>
</dbReference>
<evidence type="ECO:0000259" key="8">
    <source>
        <dbReference type="Pfam" id="PF00673"/>
    </source>
</evidence>
<proteinExistence type="inferred from homology"/>
<evidence type="ECO:0000259" key="7">
    <source>
        <dbReference type="Pfam" id="PF00281"/>
    </source>
</evidence>
<keyword evidence="2 6" id="KW-0689">Ribosomal protein</keyword>
<evidence type="ECO:0000313" key="9">
    <source>
        <dbReference type="EMBL" id="AOM65473.1"/>
    </source>
</evidence>
<feature type="domain" description="Large ribosomal subunit protein uL5 C-terminal" evidence="8">
    <location>
        <begin position="85"/>
        <end position="178"/>
    </location>
</feature>
<evidence type="ECO:0000256" key="1">
    <source>
        <dbReference type="ARBA" id="ARBA00008553"/>
    </source>
</evidence>
<dbReference type="Pfam" id="PF00281">
    <property type="entry name" value="Ribosomal_L5"/>
    <property type="match status" value="1"/>
</dbReference>
<dbReference type="InterPro" id="IPR031310">
    <property type="entry name" value="Ribosomal_uL5_N"/>
</dbReference>
<evidence type="ECO:0000256" key="6">
    <source>
        <dbReference type="RuleBase" id="RU003930"/>
    </source>
</evidence>
<reference evidence="9" key="2">
    <citation type="journal article" date="2018" name="PLoS ONE">
        <title>Plastid genome analysis of three Nemaliophycidae red algal species suggests environmental adaptation for iron limited habitats.</title>
        <authorList>
            <person name="Cho C.H."/>
            <person name="Choi J.W."/>
            <person name="Lam D.W."/>
            <person name="Kim K.M."/>
            <person name="Yoon H.S."/>
        </authorList>
    </citation>
    <scope>NUCLEOTIDE SEQUENCE</scope>
</reference>
<evidence type="ECO:0000256" key="2">
    <source>
        <dbReference type="ARBA" id="ARBA00022980"/>
    </source>
</evidence>
<dbReference type="AlphaFoldDB" id="A0A1C9CAQ6"/>
<dbReference type="EMBL" id="KX284714">
    <property type="protein sequence ID" value="AOM65473.1"/>
    <property type="molecule type" value="Genomic_DNA"/>
</dbReference>
<feature type="domain" description="Large ribosomal subunit protein uL5 N-terminal" evidence="7">
    <location>
        <begin position="25"/>
        <end position="81"/>
    </location>
</feature>
<evidence type="ECO:0000256" key="5">
    <source>
        <dbReference type="ARBA" id="ARBA00035391"/>
    </source>
</evidence>
<geneLocation type="plastid" evidence="9"/>
<comment type="similarity">
    <text evidence="1 6">Belongs to the universal ribosomal protein uL5 family.</text>
</comment>
<dbReference type="InterPro" id="IPR020930">
    <property type="entry name" value="Ribosomal_uL5_bac-type"/>
</dbReference>